<feature type="transmembrane region" description="Helical" evidence="6">
    <location>
        <begin position="179"/>
        <end position="198"/>
    </location>
</feature>
<feature type="transmembrane region" description="Helical" evidence="6">
    <location>
        <begin position="58"/>
        <end position="77"/>
    </location>
</feature>
<comment type="subcellular location">
    <subcellularLocation>
        <location evidence="1">Cell membrane</location>
        <topology evidence="1">Multi-pass membrane protein</topology>
    </subcellularLocation>
</comment>
<dbReference type="PANTHER" id="PTHR42920:SF5">
    <property type="entry name" value="EAMA DOMAIN-CONTAINING PROTEIN"/>
    <property type="match status" value="1"/>
</dbReference>
<feature type="transmembrane region" description="Helical" evidence="6">
    <location>
        <begin position="275"/>
        <end position="293"/>
    </location>
</feature>
<name>A0A6J4J861_9BACT</name>
<dbReference type="SUPFAM" id="SSF103481">
    <property type="entry name" value="Multidrug resistance efflux transporter EmrE"/>
    <property type="match status" value="2"/>
</dbReference>
<dbReference type="EMBL" id="CADCTJ010000838">
    <property type="protein sequence ID" value="CAA9269392.1"/>
    <property type="molecule type" value="Genomic_DNA"/>
</dbReference>
<feature type="transmembrane region" description="Helical" evidence="6">
    <location>
        <begin position="28"/>
        <end position="52"/>
    </location>
</feature>
<feature type="domain" description="EamA" evidence="7">
    <location>
        <begin position="29"/>
        <end position="167"/>
    </location>
</feature>
<dbReference type="InterPro" id="IPR037185">
    <property type="entry name" value="EmrE-like"/>
</dbReference>
<feature type="transmembrane region" description="Helical" evidence="6">
    <location>
        <begin position="127"/>
        <end position="144"/>
    </location>
</feature>
<proteinExistence type="predicted"/>
<feature type="transmembrane region" description="Helical" evidence="6">
    <location>
        <begin position="243"/>
        <end position="263"/>
    </location>
</feature>
<keyword evidence="5 6" id="KW-0472">Membrane</keyword>
<feature type="transmembrane region" description="Helical" evidence="6">
    <location>
        <begin position="299"/>
        <end position="317"/>
    </location>
</feature>
<dbReference type="PANTHER" id="PTHR42920">
    <property type="entry name" value="OS03G0707200 PROTEIN-RELATED"/>
    <property type="match status" value="1"/>
</dbReference>
<feature type="transmembrane region" description="Helical" evidence="6">
    <location>
        <begin position="98"/>
        <end position="121"/>
    </location>
</feature>
<evidence type="ECO:0000256" key="3">
    <source>
        <dbReference type="ARBA" id="ARBA00022692"/>
    </source>
</evidence>
<organism evidence="8">
    <name type="scientific">uncultured Adhaeribacter sp</name>
    <dbReference type="NCBI Taxonomy" id="448109"/>
    <lineage>
        <taxon>Bacteria</taxon>
        <taxon>Pseudomonadati</taxon>
        <taxon>Bacteroidota</taxon>
        <taxon>Cytophagia</taxon>
        <taxon>Cytophagales</taxon>
        <taxon>Hymenobacteraceae</taxon>
        <taxon>Adhaeribacter</taxon>
        <taxon>environmental samples</taxon>
    </lineage>
</organism>
<evidence type="ECO:0000256" key="2">
    <source>
        <dbReference type="ARBA" id="ARBA00022475"/>
    </source>
</evidence>
<evidence type="ECO:0000259" key="7">
    <source>
        <dbReference type="Pfam" id="PF00892"/>
    </source>
</evidence>
<sequence>MARCHLLLMKSPLVLTPPRKTKFNLKQLAGACIVFVAAVCFSAKAVIVKLAYQYHVDSVSLLALRMVFALPFFVLIGTFTRRKNIPPAAITRQDYLRLIFFGLMGYYLASLFDFLGLQYVSAGLERLILFIYPTLVVVFSYIFLGKKITRNQYLALGLTYAGVLLVLFNDVQVQAQQNLLKGGLLIFASAVTYALYLMGSGTLIPKFGSVRFNSYAMAVATVGVFAHYLVQQGGQVFHFTAPVYGYGLLMAVVATVIPSYLMAEGIRLVGAGNTAIIGSIGPISTILLAYIFLGETVSGVQLVGTAVVLGGILLITLEKQK</sequence>
<evidence type="ECO:0000256" key="5">
    <source>
        <dbReference type="ARBA" id="ARBA00023136"/>
    </source>
</evidence>
<feature type="transmembrane region" description="Helical" evidence="6">
    <location>
        <begin position="153"/>
        <end position="173"/>
    </location>
</feature>
<dbReference type="InterPro" id="IPR000620">
    <property type="entry name" value="EamA_dom"/>
</dbReference>
<evidence type="ECO:0000313" key="8">
    <source>
        <dbReference type="EMBL" id="CAA9269392.1"/>
    </source>
</evidence>
<feature type="transmembrane region" description="Helical" evidence="6">
    <location>
        <begin position="210"/>
        <end position="231"/>
    </location>
</feature>
<accession>A0A6J4J861</accession>
<protein>
    <submittedName>
        <fullName evidence="8">Permease of the drug/metabolite transporter (DMT) superfamily</fullName>
    </submittedName>
</protein>
<evidence type="ECO:0000256" key="4">
    <source>
        <dbReference type="ARBA" id="ARBA00022989"/>
    </source>
</evidence>
<keyword evidence="2" id="KW-1003">Cell membrane</keyword>
<keyword evidence="3 6" id="KW-0812">Transmembrane</keyword>
<dbReference type="Pfam" id="PF00892">
    <property type="entry name" value="EamA"/>
    <property type="match status" value="2"/>
</dbReference>
<evidence type="ECO:0000256" key="1">
    <source>
        <dbReference type="ARBA" id="ARBA00004651"/>
    </source>
</evidence>
<evidence type="ECO:0000256" key="6">
    <source>
        <dbReference type="SAM" id="Phobius"/>
    </source>
</evidence>
<dbReference type="AlphaFoldDB" id="A0A6J4J861"/>
<feature type="domain" description="EamA" evidence="7">
    <location>
        <begin position="181"/>
        <end position="316"/>
    </location>
</feature>
<dbReference type="GO" id="GO:0005886">
    <property type="term" value="C:plasma membrane"/>
    <property type="evidence" value="ECO:0007669"/>
    <property type="project" value="UniProtKB-SubCell"/>
</dbReference>
<keyword evidence="4 6" id="KW-1133">Transmembrane helix</keyword>
<gene>
    <name evidence="8" type="ORF">AVDCRST_MAG95-2684</name>
</gene>
<reference evidence="8" key="1">
    <citation type="submission" date="2020-02" db="EMBL/GenBank/DDBJ databases">
        <authorList>
            <person name="Meier V. D."/>
        </authorList>
    </citation>
    <scope>NUCLEOTIDE SEQUENCE</scope>
    <source>
        <strain evidence="8">AVDCRST_MAG95</strain>
    </source>
</reference>
<dbReference type="Gene3D" id="1.10.3730.20">
    <property type="match status" value="1"/>
</dbReference>
<dbReference type="InterPro" id="IPR051258">
    <property type="entry name" value="Diverse_Substrate_Transporter"/>
</dbReference>